<proteinExistence type="inferred from homology"/>
<dbReference type="EC" id="2.2.1.2" evidence="3 7"/>
<dbReference type="InterPro" id="IPR018225">
    <property type="entry name" value="Transaldolase_AS"/>
</dbReference>
<evidence type="ECO:0000256" key="2">
    <source>
        <dbReference type="ARBA" id="ARBA00008012"/>
    </source>
</evidence>
<comment type="pathway">
    <text evidence="1 7">Carbohydrate degradation; pentose phosphate pathway; D-glyceraldehyde 3-phosphate and beta-D-fructose 6-phosphate from D-ribose 5-phosphate and D-xylulose 5-phosphate (non-oxidative stage): step 2/3.</text>
</comment>
<dbReference type="PANTHER" id="PTHR10683:SF18">
    <property type="entry name" value="TRANSALDOLASE"/>
    <property type="match status" value="1"/>
</dbReference>
<dbReference type="PANTHER" id="PTHR10683">
    <property type="entry name" value="TRANSALDOLASE"/>
    <property type="match status" value="1"/>
</dbReference>
<dbReference type="NCBIfam" id="TIGR00874">
    <property type="entry name" value="talAB"/>
    <property type="match status" value="1"/>
</dbReference>
<dbReference type="AlphaFoldDB" id="A0AAW1SH52"/>
<organism evidence="8 9">
    <name type="scientific">Apatococcus lobatus</name>
    <dbReference type="NCBI Taxonomy" id="904363"/>
    <lineage>
        <taxon>Eukaryota</taxon>
        <taxon>Viridiplantae</taxon>
        <taxon>Chlorophyta</taxon>
        <taxon>core chlorophytes</taxon>
        <taxon>Trebouxiophyceae</taxon>
        <taxon>Chlorellales</taxon>
        <taxon>Chlorellaceae</taxon>
        <taxon>Apatococcus</taxon>
    </lineage>
</organism>
<dbReference type="Pfam" id="PF00923">
    <property type="entry name" value="TAL_FSA"/>
    <property type="match status" value="1"/>
</dbReference>
<dbReference type="CDD" id="cd00957">
    <property type="entry name" value="Transaldolase_TalAB"/>
    <property type="match status" value="1"/>
</dbReference>
<gene>
    <name evidence="8" type="ORF">WJX74_007432</name>
</gene>
<evidence type="ECO:0000256" key="7">
    <source>
        <dbReference type="RuleBase" id="RU000501"/>
    </source>
</evidence>
<reference evidence="8 9" key="1">
    <citation type="journal article" date="2024" name="Nat. Commun.">
        <title>Phylogenomics reveals the evolutionary origins of lichenization in chlorophyte algae.</title>
        <authorList>
            <person name="Puginier C."/>
            <person name="Libourel C."/>
            <person name="Otte J."/>
            <person name="Skaloud P."/>
            <person name="Haon M."/>
            <person name="Grisel S."/>
            <person name="Petersen M."/>
            <person name="Berrin J.G."/>
            <person name="Delaux P.M."/>
            <person name="Dal Grande F."/>
            <person name="Keller J."/>
        </authorList>
    </citation>
    <scope>NUCLEOTIDE SEQUENCE [LARGE SCALE GENOMIC DNA]</scope>
    <source>
        <strain evidence="8 9">SAG 2145</strain>
    </source>
</reference>
<evidence type="ECO:0000256" key="6">
    <source>
        <dbReference type="ARBA" id="ARBA00023270"/>
    </source>
</evidence>
<comment type="function">
    <text evidence="7">Catalyzes the rate-limiting step of the non-oxidative phase in the pentose phosphate pathway. Catalyzes the reversible conversion of sedheptulose-7-phosphate and D-glyceraldehyde 3-phosphate into erythrose-4-phosphate and beta-D-fructose 6-phosphate.</text>
</comment>
<keyword evidence="5 7" id="KW-0570">Pentose shunt</keyword>
<dbReference type="Gene3D" id="3.20.20.70">
    <property type="entry name" value="Aldolase class I"/>
    <property type="match status" value="1"/>
</dbReference>
<dbReference type="GO" id="GO:0005737">
    <property type="term" value="C:cytoplasm"/>
    <property type="evidence" value="ECO:0007669"/>
    <property type="project" value="InterPro"/>
</dbReference>
<evidence type="ECO:0000256" key="5">
    <source>
        <dbReference type="ARBA" id="ARBA00023126"/>
    </source>
</evidence>
<dbReference type="GO" id="GO:0005975">
    <property type="term" value="P:carbohydrate metabolic process"/>
    <property type="evidence" value="ECO:0007669"/>
    <property type="project" value="InterPro"/>
</dbReference>
<keyword evidence="9" id="KW-1185">Reference proteome</keyword>
<evidence type="ECO:0000256" key="1">
    <source>
        <dbReference type="ARBA" id="ARBA00004857"/>
    </source>
</evidence>
<dbReference type="GO" id="GO:0004801">
    <property type="term" value="F:transaldolase activity"/>
    <property type="evidence" value="ECO:0007669"/>
    <property type="project" value="UniProtKB-EC"/>
</dbReference>
<protein>
    <recommendedName>
        <fullName evidence="3 7">Transaldolase</fullName>
        <ecNumber evidence="3 7">2.2.1.2</ecNumber>
    </recommendedName>
</protein>
<comment type="caution">
    <text evidence="8">The sequence shown here is derived from an EMBL/GenBank/DDBJ whole genome shotgun (WGS) entry which is preliminary data.</text>
</comment>
<dbReference type="PROSITE" id="PS00958">
    <property type="entry name" value="TRANSALDOLASE_2"/>
    <property type="match status" value="1"/>
</dbReference>
<dbReference type="SUPFAM" id="SSF51569">
    <property type="entry name" value="Aldolase"/>
    <property type="match status" value="1"/>
</dbReference>
<name>A0AAW1SH52_9CHLO</name>
<evidence type="ECO:0000313" key="9">
    <source>
        <dbReference type="Proteomes" id="UP001438707"/>
    </source>
</evidence>
<evidence type="ECO:0000313" key="8">
    <source>
        <dbReference type="EMBL" id="KAK9844832.1"/>
    </source>
</evidence>
<sequence length="389" mass="42566">MYSLPSPSGRLSQTSVRPGAACKNLCRALRARRPARQATLTKAAAATKFETTEVKSPQQAGTHESENQLQALKLISKVVADTGDIELIKKYKPVDSTTNPSLVYKAVQMPQYAHFLQEAKTEEKGMPEPGNPYGKIADRLAVNMGIEILENIPGRVSTEVDAQLSFDTRKTIDKALTLVDKYSEKGIDTSRIYIKIASTWAGIRAAEELQKQGIDCNLTLLFSFAQAAACADAGAALISPFVGRILDWYKKAEGRDFWGAEDPGVKSVTNIYKYYKAFGYKTIVMAASFRNIGEIQELAGCDNITISPNLLGELEANKDPLPQKLYSSMGGYTGKQLDLSARNQLLFDQMHGSEPMAVDKLQEGIDGFAKDQVNLFNLLAKLDEAGHGK</sequence>
<dbReference type="InterPro" id="IPR013785">
    <property type="entry name" value="Aldolase_TIM"/>
</dbReference>
<evidence type="ECO:0000256" key="4">
    <source>
        <dbReference type="ARBA" id="ARBA00022679"/>
    </source>
</evidence>
<accession>A0AAW1SH52</accession>
<comment type="similarity">
    <text evidence="2">Belongs to the transaldolase family. Type 1 subfamily.</text>
</comment>
<keyword evidence="6" id="KW-0704">Schiff base</keyword>
<dbReference type="PROSITE" id="PS01054">
    <property type="entry name" value="TRANSALDOLASE_1"/>
    <property type="match status" value="1"/>
</dbReference>
<dbReference type="Proteomes" id="UP001438707">
    <property type="component" value="Unassembled WGS sequence"/>
</dbReference>
<dbReference type="GO" id="GO:0006098">
    <property type="term" value="P:pentose-phosphate shunt"/>
    <property type="evidence" value="ECO:0007669"/>
    <property type="project" value="UniProtKB-KW"/>
</dbReference>
<dbReference type="InterPro" id="IPR001585">
    <property type="entry name" value="TAL/FSA"/>
</dbReference>
<comment type="catalytic activity">
    <reaction evidence="7">
        <text>D-sedoheptulose 7-phosphate + D-glyceraldehyde 3-phosphate = D-erythrose 4-phosphate + beta-D-fructose 6-phosphate</text>
        <dbReference type="Rhea" id="RHEA:17053"/>
        <dbReference type="ChEBI" id="CHEBI:16897"/>
        <dbReference type="ChEBI" id="CHEBI:57483"/>
        <dbReference type="ChEBI" id="CHEBI:57634"/>
        <dbReference type="ChEBI" id="CHEBI:59776"/>
        <dbReference type="EC" id="2.2.1.2"/>
    </reaction>
</comment>
<dbReference type="EMBL" id="JALJOS010000001">
    <property type="protein sequence ID" value="KAK9844832.1"/>
    <property type="molecule type" value="Genomic_DNA"/>
</dbReference>
<keyword evidence="4 7" id="KW-0808">Transferase</keyword>
<dbReference type="InterPro" id="IPR004730">
    <property type="entry name" value="Transaldolase_1"/>
</dbReference>
<evidence type="ECO:0000256" key="3">
    <source>
        <dbReference type="ARBA" id="ARBA00013151"/>
    </source>
</evidence>